<feature type="domain" description="Xylosyltransferase C-terminal" evidence="1">
    <location>
        <begin position="71"/>
        <end position="158"/>
    </location>
</feature>
<evidence type="ECO:0000313" key="3">
    <source>
        <dbReference type="Proteomes" id="UP000270094"/>
    </source>
</evidence>
<proteinExistence type="predicted"/>
<dbReference type="EMBL" id="UYYB01008133">
    <property type="protein sequence ID" value="VDM68229.1"/>
    <property type="molecule type" value="Genomic_DNA"/>
</dbReference>
<evidence type="ECO:0000259" key="1">
    <source>
        <dbReference type="Pfam" id="PF12529"/>
    </source>
</evidence>
<gene>
    <name evidence="2" type="ORF">SVUK_LOCUS3227</name>
</gene>
<evidence type="ECO:0000313" key="2">
    <source>
        <dbReference type="EMBL" id="VDM68229.1"/>
    </source>
</evidence>
<name>A0A3P7IMR7_STRVU</name>
<protein>
    <recommendedName>
        <fullName evidence="1">Xylosyltransferase C-terminal domain-containing protein</fullName>
    </recommendedName>
</protein>
<keyword evidence="3" id="KW-1185">Reference proteome</keyword>
<dbReference type="Pfam" id="PF12529">
    <property type="entry name" value="Xylo_C"/>
    <property type="match status" value="1"/>
</dbReference>
<reference evidence="2 3" key="1">
    <citation type="submission" date="2018-11" db="EMBL/GenBank/DDBJ databases">
        <authorList>
            <consortium name="Pathogen Informatics"/>
        </authorList>
    </citation>
    <scope>NUCLEOTIDE SEQUENCE [LARGE SCALE GENOMIC DNA]</scope>
</reference>
<dbReference type="OrthoDB" id="2019572at2759"/>
<dbReference type="AlphaFoldDB" id="A0A3P7IMR7"/>
<sequence length="202" mass="22827">MFNVTFVNYYKADIDGYSLPYSMMAESLLSMHRKEAEFLALERIDAVKMHSSAPHQIIFTMQIRESDVPLQLLVQRRLVSSIVAPAIVDGFRLESITAGTDIDHKEEIFRGFIAYADVTSSPTVRLRWSRVAGMPTSVNETKTSPNIRFLWRGPKQKLIATQKLRPYDSIYGTQFAALRLGTLNTTTLEPGMWSVVVQPGKI</sequence>
<dbReference type="Proteomes" id="UP000270094">
    <property type="component" value="Unassembled WGS sequence"/>
</dbReference>
<dbReference type="InterPro" id="IPR024448">
    <property type="entry name" value="XylT_C"/>
</dbReference>
<accession>A0A3P7IMR7</accession>
<organism evidence="2 3">
    <name type="scientific">Strongylus vulgaris</name>
    <name type="common">Blood worm</name>
    <dbReference type="NCBI Taxonomy" id="40348"/>
    <lineage>
        <taxon>Eukaryota</taxon>
        <taxon>Metazoa</taxon>
        <taxon>Ecdysozoa</taxon>
        <taxon>Nematoda</taxon>
        <taxon>Chromadorea</taxon>
        <taxon>Rhabditida</taxon>
        <taxon>Rhabditina</taxon>
        <taxon>Rhabditomorpha</taxon>
        <taxon>Strongyloidea</taxon>
        <taxon>Strongylidae</taxon>
        <taxon>Strongylus</taxon>
    </lineage>
</organism>